<dbReference type="Pfam" id="PF13692">
    <property type="entry name" value="Glyco_trans_1_4"/>
    <property type="match status" value="1"/>
</dbReference>
<dbReference type="SUPFAM" id="SSF53756">
    <property type="entry name" value="UDP-Glycosyltransferase/glycogen phosphorylase"/>
    <property type="match status" value="1"/>
</dbReference>
<organism evidence="1 2">
    <name type="scientific">Vibrio tasmaniensis 1F-267</name>
    <dbReference type="NCBI Taxonomy" id="1191324"/>
    <lineage>
        <taxon>Bacteria</taxon>
        <taxon>Pseudomonadati</taxon>
        <taxon>Pseudomonadota</taxon>
        <taxon>Gammaproteobacteria</taxon>
        <taxon>Vibrionales</taxon>
        <taxon>Vibrionaceae</taxon>
        <taxon>Vibrio</taxon>
    </lineage>
</organism>
<proteinExistence type="predicted"/>
<gene>
    <name evidence="1" type="ORF">A163_01340</name>
</gene>
<accession>A0ABX3B1Z7</accession>
<evidence type="ECO:0000313" key="2">
    <source>
        <dbReference type="Proteomes" id="UP000094638"/>
    </source>
</evidence>
<comment type="caution">
    <text evidence="1">The sequence shown here is derived from an EMBL/GenBank/DDBJ whole genome shotgun (WGS) entry which is preliminary data.</text>
</comment>
<name>A0ABX3B1Z7_9VIBR</name>
<dbReference type="EMBL" id="AJZO02000265">
    <property type="protein sequence ID" value="OEF43734.1"/>
    <property type="molecule type" value="Genomic_DNA"/>
</dbReference>
<protein>
    <recommendedName>
        <fullName evidence="3">Glycosyltransferase WbuB</fullName>
    </recommendedName>
</protein>
<dbReference type="RefSeq" id="WP_017103405.1">
    <property type="nucleotide sequence ID" value="NZ_AJZO02000265.1"/>
</dbReference>
<reference evidence="1 2" key="1">
    <citation type="journal article" date="2012" name="Science">
        <title>Ecological populations of bacteria act as socially cohesive units of antibiotic production and resistance.</title>
        <authorList>
            <person name="Cordero O.X."/>
            <person name="Wildschutte H."/>
            <person name="Kirkup B."/>
            <person name="Proehl S."/>
            <person name="Ngo L."/>
            <person name="Hussain F."/>
            <person name="Le Roux F."/>
            <person name="Mincer T."/>
            <person name="Polz M.F."/>
        </authorList>
    </citation>
    <scope>NUCLEOTIDE SEQUENCE [LARGE SCALE GENOMIC DNA]</scope>
    <source>
        <strain evidence="1 2">1F-267</strain>
    </source>
</reference>
<dbReference type="Proteomes" id="UP000094638">
    <property type="component" value="Unassembled WGS sequence"/>
</dbReference>
<sequence length="380" mass="42996">MHLHILSPYESPAEGRGTRNIFLANSFGKQCTLVTTRFSHGKKKLLDKKQFFLASQYNIKVLPTIPYSSNLSVRRLIAHWFTAFSFFIYLVLNVKSEDKILVSSIPPELLLLTKLIAKIKGVHCIVDVRDIWPDAFPIKGTTGKIFSSYCNILYKVSLFINQEENKYIYVSPSFSNWISRYDLSNKDQCFGFLGYDETRWGDSYQLKRLQGSDSKIKLVYVGYLESQFDLSGIILEVNKNSNIELVIIGNGSKQVEYETLAKTDRVSFSGLLKPREVVEVLVTCDVGVLPISHTAQMPNKLFDYLGARLPVLAIGHSDSSDFVITQGIGWSTSFDSASISQTISEIDHNSILKKRTRLLSISSLYSKESSYRKIKSFIIS</sequence>
<evidence type="ECO:0008006" key="3">
    <source>
        <dbReference type="Google" id="ProtNLM"/>
    </source>
</evidence>
<dbReference type="Gene3D" id="3.40.50.2000">
    <property type="entry name" value="Glycogen Phosphorylase B"/>
    <property type="match status" value="1"/>
</dbReference>
<keyword evidence="2" id="KW-1185">Reference proteome</keyword>
<evidence type="ECO:0000313" key="1">
    <source>
        <dbReference type="EMBL" id="OEF43734.1"/>
    </source>
</evidence>